<reference evidence="2 3" key="1">
    <citation type="submission" date="2020-09" db="EMBL/GenBank/DDBJ databases">
        <title>Genome seq and assembly of Chryseobacterium sp.</title>
        <authorList>
            <person name="Chhetri G."/>
        </authorList>
    </citation>
    <scope>NUCLEOTIDE SEQUENCE [LARGE SCALE GENOMIC DNA]</scope>
    <source>
        <strain evidence="2 3">GCR10</strain>
    </source>
</reference>
<protein>
    <recommendedName>
        <fullName evidence="4">Peptide zinc metalloprotease protein</fullName>
    </recommendedName>
</protein>
<feature type="transmembrane region" description="Helical" evidence="1">
    <location>
        <begin position="181"/>
        <end position="200"/>
    </location>
</feature>
<comment type="caution">
    <text evidence="2">The sequence shown here is derived from an EMBL/GenBank/DDBJ whole genome shotgun (WGS) entry which is preliminary data.</text>
</comment>
<evidence type="ECO:0000313" key="2">
    <source>
        <dbReference type="EMBL" id="MBD8084632.1"/>
    </source>
</evidence>
<proteinExistence type="predicted"/>
<keyword evidence="3" id="KW-1185">Reference proteome</keyword>
<organism evidence="2 3">
    <name type="scientific">Chryseobacterium caseinilyticum</name>
    <dbReference type="NCBI Taxonomy" id="2771428"/>
    <lineage>
        <taxon>Bacteria</taxon>
        <taxon>Pseudomonadati</taxon>
        <taxon>Bacteroidota</taxon>
        <taxon>Flavobacteriia</taxon>
        <taxon>Flavobacteriales</taxon>
        <taxon>Weeksellaceae</taxon>
        <taxon>Chryseobacterium group</taxon>
        <taxon>Chryseobacterium</taxon>
    </lineage>
</organism>
<feature type="transmembrane region" description="Helical" evidence="1">
    <location>
        <begin position="206"/>
        <end position="227"/>
    </location>
</feature>
<accession>A0ABR8ZH67</accession>
<evidence type="ECO:0008006" key="4">
    <source>
        <dbReference type="Google" id="ProtNLM"/>
    </source>
</evidence>
<feature type="transmembrane region" description="Helical" evidence="1">
    <location>
        <begin position="139"/>
        <end position="160"/>
    </location>
</feature>
<dbReference type="EMBL" id="JACYFS010000014">
    <property type="protein sequence ID" value="MBD8084632.1"/>
    <property type="molecule type" value="Genomic_DNA"/>
</dbReference>
<evidence type="ECO:0000256" key="1">
    <source>
        <dbReference type="SAM" id="Phobius"/>
    </source>
</evidence>
<gene>
    <name evidence="2" type="ORF">IC610_19690</name>
</gene>
<feature type="transmembrane region" description="Helical" evidence="1">
    <location>
        <begin position="234"/>
        <end position="254"/>
    </location>
</feature>
<keyword evidence="1" id="KW-0812">Transmembrane</keyword>
<sequence>MMNLLDAQPVFTKKKNGNYVMEIDNNFFDIDEEVKTVMLALSQAENYTQASNLYNEYTQEIYSEEDFTFYSNELLKRFDLKNKKKSFLLFEKILIPEKTAGKISQMIGFLFYPPLFWAAFISLALFSVYNIFFDINTGNYGNFSVSIIYTFALYFVTIIFHEFGHVAACRKFTGKNGGIGFGIYILYPVFYSNISAVWHATKQQKVIANLAGIYMQLWFVLAFYFIGAYIGNDFFVAFSKVLVFMCFVQILPFIRSDGYWLLSDLTGVANLLEKSGDKVNAFLKNPISFFRSKNHSHYFLFSYGIFNLFFVLSFSYYEIRYNYVAILDYPFYAWGLVRQFIGGDWHKIEFDVKYFSVMLFYYIIYSYGKQLFQKIFGKKPQ</sequence>
<dbReference type="Proteomes" id="UP000637299">
    <property type="component" value="Unassembled WGS sequence"/>
</dbReference>
<keyword evidence="1" id="KW-0472">Membrane</keyword>
<dbReference type="RefSeq" id="WP_191738569.1">
    <property type="nucleotide sequence ID" value="NZ_JACYFS010000014.1"/>
</dbReference>
<evidence type="ECO:0000313" key="3">
    <source>
        <dbReference type="Proteomes" id="UP000637299"/>
    </source>
</evidence>
<feature type="transmembrane region" description="Helical" evidence="1">
    <location>
        <begin position="298"/>
        <end position="317"/>
    </location>
</feature>
<name>A0ABR8ZH67_9FLAO</name>
<feature type="transmembrane region" description="Helical" evidence="1">
    <location>
        <begin position="109"/>
        <end position="133"/>
    </location>
</feature>
<keyword evidence="1" id="KW-1133">Transmembrane helix</keyword>